<proteinExistence type="predicted"/>
<keyword evidence="1" id="KW-0472">Membrane</keyword>
<organism evidence="2 3">
    <name type="scientific">Colwellia psychrerythraea (strain 34H / ATCC BAA-681)</name>
    <name type="common">Vibrio psychroerythus</name>
    <dbReference type="NCBI Taxonomy" id="167879"/>
    <lineage>
        <taxon>Bacteria</taxon>
        <taxon>Pseudomonadati</taxon>
        <taxon>Pseudomonadota</taxon>
        <taxon>Gammaproteobacteria</taxon>
        <taxon>Alteromonadales</taxon>
        <taxon>Colwelliaceae</taxon>
        <taxon>Colwellia</taxon>
    </lineage>
</organism>
<dbReference type="KEGG" id="cps:CPS_1806"/>
<feature type="transmembrane region" description="Helical" evidence="1">
    <location>
        <begin position="84"/>
        <end position="102"/>
    </location>
</feature>
<protein>
    <submittedName>
        <fullName evidence="2">Uncharacterized protein</fullName>
    </submittedName>
</protein>
<dbReference type="HOGENOM" id="CLU_1014559_0_0_6"/>
<dbReference type="RefSeq" id="WP_011042631.1">
    <property type="nucleotide sequence ID" value="NC_003910.7"/>
</dbReference>
<keyword evidence="1" id="KW-0812">Transmembrane</keyword>
<dbReference type="EMBL" id="CP000083">
    <property type="protein sequence ID" value="AAZ24132.1"/>
    <property type="molecule type" value="Genomic_DNA"/>
</dbReference>
<accession>Q484H8</accession>
<keyword evidence="1" id="KW-1133">Transmembrane helix</keyword>
<name>Q484H8_COLP3</name>
<feature type="transmembrane region" description="Helical" evidence="1">
    <location>
        <begin position="21"/>
        <end position="41"/>
    </location>
</feature>
<gene>
    <name evidence="2" type="ordered locus">CPS_1806</name>
</gene>
<feature type="transmembrane region" description="Helical" evidence="1">
    <location>
        <begin position="143"/>
        <end position="164"/>
    </location>
</feature>
<evidence type="ECO:0000256" key="1">
    <source>
        <dbReference type="SAM" id="Phobius"/>
    </source>
</evidence>
<dbReference type="STRING" id="167879.CPS_1806"/>
<feature type="transmembrane region" description="Helical" evidence="1">
    <location>
        <begin position="53"/>
        <end position="72"/>
    </location>
</feature>
<sequence length="274" mass="30308">MENQQIVSYKKTNALSHFQGMNKLGTTFFILFIVGSFLPLADLGGWSNETLSLYNLANPMVLLIIAAIGVLVNLTGFSRTASRWVSLVFVALVVGWFLTQLYDIYDLAKSAREIRGRDFEFKHFVRSIKGMVQGLPINSADDLISLASILLTVAFVGISGCVFSPRYKENKQLKAAITGQPIDESQDEVTNIQAKLESNKKPSLVNSVKAFVVSVITKAIGAIKYIYQIIKPLVNALLDKAADIICQQQPNLKREQVKVAVFSVSVVLLYLLIF</sequence>
<evidence type="ECO:0000313" key="2">
    <source>
        <dbReference type="EMBL" id="AAZ24132.1"/>
    </source>
</evidence>
<dbReference type="AlphaFoldDB" id="Q484H8"/>
<dbReference type="Proteomes" id="UP000000547">
    <property type="component" value="Chromosome"/>
</dbReference>
<evidence type="ECO:0000313" key="3">
    <source>
        <dbReference type="Proteomes" id="UP000000547"/>
    </source>
</evidence>
<reference evidence="2" key="1">
    <citation type="journal article" date="2005" name="Proc. Natl. Acad. Sci. U.S.A.">
        <title>The psychrophilic lifestyle as revealed by the genome sequence of Colwellia psychrerythraea 34H through genomic and proteomic analyses.</title>
        <authorList>
            <person name="Methe B.A."/>
            <person name="Nelson K.E."/>
            <person name="Deming J.W."/>
            <person name="Momen B."/>
            <person name="Melamud E."/>
            <person name="Zhang X."/>
            <person name="Moult J."/>
            <person name="Madupu R."/>
            <person name="Nelson W.C."/>
            <person name="Dodson R.J."/>
            <person name="Brinkac L.M."/>
            <person name="Daugherty S.C."/>
            <person name="Durkin A.S."/>
            <person name="DeBoy R.T."/>
            <person name="Kolonay J.F."/>
            <person name="Sullivan S.A."/>
            <person name="Zhou L."/>
            <person name="Davidsen T.M."/>
            <person name="Wu M."/>
            <person name="Huston A.L."/>
            <person name="Lewis M."/>
            <person name="Weaver B."/>
            <person name="Weidman J.F."/>
            <person name="Khouri H."/>
            <person name="Utterback T.R."/>
            <person name="Feldblyum T.V."/>
            <person name="Fraser C.M."/>
        </authorList>
    </citation>
    <scope>NUCLEOTIDE SEQUENCE [LARGE SCALE GENOMIC DNA]</scope>
    <source>
        <strain evidence="2">34H</strain>
    </source>
</reference>